<evidence type="ECO:0000256" key="1">
    <source>
        <dbReference type="ARBA" id="ARBA00022676"/>
    </source>
</evidence>
<gene>
    <name evidence="6" type="ORF">QSP1433_LOCUS2211</name>
    <name evidence="7" type="ORF">QSP1433_LOCUS2212</name>
</gene>
<evidence type="ECO:0000313" key="7">
    <source>
        <dbReference type="EMBL" id="CAD9667823.1"/>
    </source>
</evidence>
<feature type="domain" description="Glycosyltransferase 61 catalytic" evidence="5">
    <location>
        <begin position="388"/>
        <end position="482"/>
    </location>
</feature>
<dbReference type="PANTHER" id="PTHR20961:SF124">
    <property type="entry name" value="GLYCOSYLTRANSFERASE"/>
    <property type="match status" value="1"/>
</dbReference>
<accession>A0A7S2RD73</accession>
<evidence type="ECO:0000256" key="3">
    <source>
        <dbReference type="ARBA" id="ARBA00023180"/>
    </source>
</evidence>
<name>A0A7S2RD73_9STRA</name>
<feature type="transmembrane region" description="Helical" evidence="4">
    <location>
        <begin position="17"/>
        <end position="37"/>
    </location>
</feature>
<keyword evidence="4" id="KW-0472">Membrane</keyword>
<dbReference type="Pfam" id="PF04577">
    <property type="entry name" value="Glyco_transf_61"/>
    <property type="match status" value="1"/>
</dbReference>
<dbReference type="InterPro" id="IPR049625">
    <property type="entry name" value="Glyco_transf_61_cat"/>
</dbReference>
<dbReference type="PANTHER" id="PTHR20961">
    <property type="entry name" value="GLYCOSYLTRANSFERASE"/>
    <property type="match status" value="1"/>
</dbReference>
<dbReference type="GO" id="GO:0016757">
    <property type="term" value="F:glycosyltransferase activity"/>
    <property type="evidence" value="ECO:0007669"/>
    <property type="project" value="UniProtKB-KW"/>
</dbReference>
<keyword evidence="4" id="KW-0812">Transmembrane</keyword>
<reference evidence="7" key="1">
    <citation type="submission" date="2021-01" db="EMBL/GenBank/DDBJ databases">
        <authorList>
            <person name="Corre E."/>
            <person name="Pelletier E."/>
            <person name="Niang G."/>
            <person name="Scheremetjew M."/>
            <person name="Finn R."/>
            <person name="Kale V."/>
            <person name="Holt S."/>
            <person name="Cochrane G."/>
            <person name="Meng A."/>
            <person name="Brown T."/>
            <person name="Cohen L."/>
        </authorList>
    </citation>
    <scope>NUCLEOTIDE SEQUENCE</scope>
    <source>
        <strain evidence="7">NY070348D</strain>
    </source>
</reference>
<protein>
    <recommendedName>
        <fullName evidence="5">Glycosyltransferase 61 catalytic domain-containing protein</fullName>
    </recommendedName>
</protein>
<dbReference type="AlphaFoldDB" id="A0A7S2RD73"/>
<proteinExistence type="predicted"/>
<keyword evidence="2" id="KW-0808">Transferase</keyword>
<evidence type="ECO:0000313" key="6">
    <source>
        <dbReference type="EMBL" id="CAD9667821.1"/>
    </source>
</evidence>
<evidence type="ECO:0000256" key="2">
    <source>
        <dbReference type="ARBA" id="ARBA00022679"/>
    </source>
</evidence>
<dbReference type="InterPro" id="IPR007657">
    <property type="entry name" value="Glycosyltransferase_61"/>
</dbReference>
<keyword evidence="3" id="KW-0325">Glycoprotein</keyword>
<keyword evidence="4" id="KW-1133">Transmembrane helix</keyword>
<dbReference type="EMBL" id="HBHK01003761">
    <property type="protein sequence ID" value="CAD9667821.1"/>
    <property type="molecule type" value="Transcribed_RNA"/>
</dbReference>
<organism evidence="7">
    <name type="scientific">Mucochytrium quahogii</name>
    <dbReference type="NCBI Taxonomy" id="96639"/>
    <lineage>
        <taxon>Eukaryota</taxon>
        <taxon>Sar</taxon>
        <taxon>Stramenopiles</taxon>
        <taxon>Bigyra</taxon>
        <taxon>Labyrinthulomycetes</taxon>
        <taxon>Thraustochytrida</taxon>
        <taxon>Thraustochytriidae</taxon>
        <taxon>Mucochytrium</taxon>
    </lineage>
</organism>
<keyword evidence="1" id="KW-0328">Glycosyltransferase</keyword>
<evidence type="ECO:0000259" key="5">
    <source>
        <dbReference type="Pfam" id="PF04577"/>
    </source>
</evidence>
<sequence length="554" mass="62571">MIVSTGPSSFLINAKRLLFIVCIYTIIYTAVHLPLLFGTDDRAKLSQSYAYNQPSFGREFKNGVLRQATRAEKKGIFNLPGELSFVDMPQIETDVEFPQDLFRDSWRVGVSRKDIPEESNGRLGMKLVLVTENSLDGRPMSECEPMAKISSLTSLNGTHSELCSSNGISKMKCSVTKSEGNNRFRFCTYENVFIDFSRTTSNRKLKPGFWNMDCTLLPNKDPFVANNIYTEEHANFTTGFQFFPAGTFNSEGFLYTITDPVFIISHDQQNVFHSMARTVALYHTIMMTGIDPSKSILMIYDLTKHCANGRDFRGRKVPNPDCEGPSYQIYRYWFKAIVRASDIENKYGSKVKLSKLVPMDREGLGYFWGDFWGEKHPHACPSIVLRSMALHTLNRMGIKHPTHEKNKLTATIVFRRGSTRLVANEHKLVQAVRSKVETVNVIDLGALTWIDQVQLISQTDILIGVHGAALSQCVFLPFRSAMIEIRPFAGRGANATSSFGTLGTRAGAKYFDFHITNESHHITKSRQDGYGESKLVYINIDRFQSLLDRVVKGM</sequence>
<evidence type="ECO:0000256" key="4">
    <source>
        <dbReference type="SAM" id="Phobius"/>
    </source>
</evidence>
<dbReference type="EMBL" id="HBHK01003762">
    <property type="protein sequence ID" value="CAD9667823.1"/>
    <property type="molecule type" value="Transcribed_RNA"/>
</dbReference>